<evidence type="ECO:0000313" key="2">
    <source>
        <dbReference type="EMBL" id="WIX80064.1"/>
    </source>
</evidence>
<sequence length="382" mass="41617">MRRWTPVIAFLTSLVVLAAGLTPASAVVDKQQLVPGYGSYARLIRLQYSPFGKGHILASVTSEDGNGKFTPIMESTDEGASFHKIGEIRDPDGKLGECCGTLYELPQRVGRLRAGTVLWAASYRQDAGAQRRIGIKVWASSDGGKRWTYLSEAAISHNHDGIWEPEFTVDAGGTLWLHYADETQAPKYAQVLNRVASTDGIHWGTKQLTLAIPPDRVRPGMPIIRRLPDGRYWFSYEICNYGDRYCDPYYKISTDGANWGDPADPGTRVNTASGNYFQHAQTVTLFPGGPNGVRLVMVGQIYTNAKGTPVAGNGQTLLANDNLGAGNWYPLPAPILITGIYNNFCPNYSSTLLPVDGGKNVVEIATEYNLGCKAYFGKGPMG</sequence>
<reference evidence="2 3" key="1">
    <citation type="submission" date="2023-06" db="EMBL/GenBank/DDBJ databases">
        <authorList>
            <person name="Oyuntsetseg B."/>
            <person name="Kim S.B."/>
        </authorList>
    </citation>
    <scope>NUCLEOTIDE SEQUENCE [LARGE SCALE GENOMIC DNA]</scope>
    <source>
        <strain evidence="2 3">2-15</strain>
    </source>
</reference>
<gene>
    <name evidence="2" type="ORF">QRX50_04525</name>
</gene>
<feature type="signal peptide" evidence="1">
    <location>
        <begin position="1"/>
        <end position="18"/>
    </location>
</feature>
<dbReference type="EC" id="3.2.1.-" evidence="2"/>
<name>A0A9Y2MYH3_9PSEU</name>
<keyword evidence="3" id="KW-1185">Reference proteome</keyword>
<dbReference type="CDD" id="cd15482">
    <property type="entry name" value="Sialidase_non-viral"/>
    <property type="match status" value="1"/>
</dbReference>
<dbReference type="InterPro" id="IPR036278">
    <property type="entry name" value="Sialidase_sf"/>
</dbReference>
<dbReference type="PANTHER" id="PTHR38792">
    <property type="entry name" value="BNR/ASP-BOX REPEAT DOMAIN PROTEIN (AFU_ORTHOLOGUE AFUA_7G06430)-RELATED"/>
    <property type="match status" value="1"/>
</dbReference>
<dbReference type="SUPFAM" id="SSF50939">
    <property type="entry name" value="Sialidases"/>
    <property type="match status" value="1"/>
</dbReference>
<proteinExistence type="predicted"/>
<keyword evidence="1" id="KW-0732">Signal</keyword>
<organism evidence="2 3">
    <name type="scientific">Amycolatopsis carbonis</name>
    <dbReference type="NCBI Taxonomy" id="715471"/>
    <lineage>
        <taxon>Bacteria</taxon>
        <taxon>Bacillati</taxon>
        <taxon>Actinomycetota</taxon>
        <taxon>Actinomycetes</taxon>
        <taxon>Pseudonocardiales</taxon>
        <taxon>Pseudonocardiaceae</taxon>
        <taxon>Amycolatopsis</taxon>
    </lineage>
</organism>
<dbReference type="GO" id="GO:0016798">
    <property type="term" value="F:hydrolase activity, acting on glycosyl bonds"/>
    <property type="evidence" value="ECO:0007669"/>
    <property type="project" value="UniProtKB-KW"/>
</dbReference>
<feature type="chain" id="PRO_5040783668" evidence="1">
    <location>
        <begin position="19"/>
        <end position="382"/>
    </location>
</feature>
<evidence type="ECO:0000256" key="1">
    <source>
        <dbReference type="SAM" id="SignalP"/>
    </source>
</evidence>
<dbReference type="AlphaFoldDB" id="A0A9Y2MYH3"/>
<keyword evidence="2" id="KW-0378">Hydrolase</keyword>
<dbReference type="Gene3D" id="2.120.10.10">
    <property type="match status" value="1"/>
</dbReference>
<protein>
    <submittedName>
        <fullName evidence="2">Sialidase family protein</fullName>
        <ecNumber evidence="2">3.2.1.-</ecNumber>
    </submittedName>
</protein>
<keyword evidence="2" id="KW-0326">Glycosidase</keyword>
<evidence type="ECO:0000313" key="3">
    <source>
        <dbReference type="Proteomes" id="UP001236014"/>
    </source>
</evidence>
<dbReference type="KEGG" id="acab:QRX50_04525"/>
<dbReference type="RefSeq" id="WP_285970710.1">
    <property type="nucleotide sequence ID" value="NZ_CP127294.1"/>
</dbReference>
<dbReference type="PANTHER" id="PTHR38792:SF3">
    <property type="entry name" value="BNR_ASP-BOX REPEAT DOMAIN PROTEIN (AFU_ORTHOLOGUE AFUA_7G06430)-RELATED"/>
    <property type="match status" value="1"/>
</dbReference>
<dbReference type="EMBL" id="CP127294">
    <property type="protein sequence ID" value="WIX80064.1"/>
    <property type="molecule type" value="Genomic_DNA"/>
</dbReference>
<accession>A0A9Y2MYH3</accession>
<dbReference type="Proteomes" id="UP001236014">
    <property type="component" value="Chromosome"/>
</dbReference>